<dbReference type="InterPro" id="IPR036445">
    <property type="entry name" value="GPCR_2_extracell_dom_sf"/>
</dbReference>
<evidence type="ECO:0000256" key="5">
    <source>
        <dbReference type="ARBA" id="ARBA00022692"/>
    </source>
</evidence>
<feature type="disulfide bond" evidence="16">
    <location>
        <begin position="614"/>
        <end position="623"/>
    </location>
</feature>
<dbReference type="PANTHER" id="PTHR12011:SF470">
    <property type="entry name" value="ADHESION G PROTEIN-COUPLED RECEPTOR L2-LIKE"/>
    <property type="match status" value="1"/>
</dbReference>
<evidence type="ECO:0000313" key="27">
    <source>
        <dbReference type="Proteomes" id="UP000735302"/>
    </source>
</evidence>
<evidence type="ECO:0000256" key="14">
    <source>
        <dbReference type="ARBA" id="ARBA00023224"/>
    </source>
</evidence>
<evidence type="ECO:0000256" key="18">
    <source>
        <dbReference type="SAM" id="MobiDB-lite"/>
    </source>
</evidence>
<keyword evidence="11 16" id="KW-1015">Disulfide bond</keyword>
<reference evidence="26 27" key="1">
    <citation type="journal article" date="2021" name="Elife">
        <title>Chloroplast acquisition without the gene transfer in kleptoplastic sea slugs, Plakobranchus ocellatus.</title>
        <authorList>
            <person name="Maeda T."/>
            <person name="Takahashi S."/>
            <person name="Yoshida T."/>
            <person name="Shimamura S."/>
            <person name="Takaki Y."/>
            <person name="Nagai Y."/>
            <person name="Toyoda A."/>
            <person name="Suzuki Y."/>
            <person name="Arimoto A."/>
            <person name="Ishii H."/>
            <person name="Satoh N."/>
            <person name="Nishiyama T."/>
            <person name="Hasebe M."/>
            <person name="Maruyama T."/>
            <person name="Minagawa J."/>
            <person name="Obokata J."/>
            <person name="Shigenobu S."/>
        </authorList>
    </citation>
    <scope>NUCLEOTIDE SEQUENCE [LARGE SCALE GENOMIC DNA]</scope>
</reference>
<dbReference type="PROSITE" id="PS01186">
    <property type="entry name" value="EGF_2"/>
    <property type="match status" value="1"/>
</dbReference>
<feature type="disulfide bond" evidence="16">
    <location>
        <begin position="408"/>
        <end position="417"/>
    </location>
</feature>
<feature type="disulfide bond" evidence="17">
    <location>
        <begin position="723"/>
        <end position="740"/>
    </location>
</feature>
<keyword evidence="2" id="KW-0217">Developmental protein</keyword>
<keyword evidence="10 19" id="KW-0472">Membrane</keyword>
<dbReference type="SUPFAM" id="SSF57184">
    <property type="entry name" value="Growth factor receptor domain"/>
    <property type="match status" value="1"/>
</dbReference>
<dbReference type="Pfam" id="PF00002">
    <property type="entry name" value="7tm_2"/>
    <property type="match status" value="1"/>
</dbReference>
<evidence type="ECO:0000256" key="11">
    <source>
        <dbReference type="ARBA" id="ARBA00023157"/>
    </source>
</evidence>
<dbReference type="SUPFAM" id="SSF57196">
    <property type="entry name" value="EGF/Laminin"/>
    <property type="match status" value="2"/>
</dbReference>
<protein>
    <submittedName>
        <fullName evidence="26">Cadherin egf lag seven-pass g-type receptor 1</fullName>
    </submittedName>
</protein>
<feature type="compositionally biased region" description="Low complexity" evidence="18">
    <location>
        <begin position="1694"/>
        <end position="1706"/>
    </location>
</feature>
<feature type="domain" description="EGF-like" evidence="21">
    <location>
        <begin position="625"/>
        <end position="664"/>
    </location>
</feature>
<feature type="compositionally biased region" description="Basic and acidic residues" evidence="18">
    <location>
        <begin position="1516"/>
        <end position="1526"/>
    </location>
</feature>
<dbReference type="PROSITE" id="PS50261">
    <property type="entry name" value="G_PROTEIN_RECEP_F2_4"/>
    <property type="match status" value="1"/>
</dbReference>
<sequence>VLPFDDNLCLVEPCTNLEGCHTLVHKGEPRPFISSMYVMLRPIHPVRIVGCICPRGAAGQNETKLCDTEINLCYSFPCQNKGTCLSKESGYACVCPPGFTGRVCEYNMSATFDSLSCPAAQCHSPSYCQPASSGGGFSCAGCPGAPGGGPDPHRDAQCRLRTRSFSRGSYMTFPSLKARNRFTIKLRFATQDLDGLLLYNGRLNGQHDFVALAVVAGQVRLTLNLGSNVTVSATTNVEGGVSNGRWTSVRVEYHSRVATVIVGDDCDPEVVINFKDKLGPYQCAVRVKLELPEACSNMLENCNRFLDLTGPLQVGGLPVLPDADQLRSLFDSTSSGSLSPFSGRPTDIGFVGCISDVYVEHELLDLDMAIAKHLTNPGCPAKNERCLSSPCKLGGTCIEGWNTFLCECPERTGGKDCSHTIEPSRQLRGDGYLAYAEPPQPTIRYPWILGVAFRTRQPKGALMQVLLNSGDVTIELSNGQVNFKYLSSTLTLGRVRVDNGQWHHLQVRWRDQASLDMFLDYGVFLRRFNMSTSVSGKTIEIVYVGTSRQGDLGFGNYFSGCVKDILVGGSDRSSLLNPQEVRAEQGCVGSDVCDPNPCGNGQCQDEWNHHSCQCSPGTTGPQCLDICTHYKPCQNWAECKHPSLPEQTTYTCECGSRQSGRYCEHQSPLTCANGWWGKPICGPCNCEVDKGFQEMCDKNTGVCSCRSLHYLPPESDTCLLCNCYVLGSVNMTCHPTTGQCYCHEGVIGRRCDQCDNIYAAVMMAKRKINETAYEQVITCVVSYDDCPRNYAGGMWWDKIAFGLEAEQDCPVGATGNAKRQCTEEESWLEPDLFSCTTDGFADYEAKISDFEAGGISAFSANSVVSALQNVSYTTSPIYGGDILLVYRLTKVLLEYEMRQNGLRMISQQYRDFVQKLLVVLSNVTDEQYVEYWAEVGRLTGGATHLMNMFEAYIGKVVESLPMAKSGTFEAVSDDMVLGSDWLDLTNFTGATIPKYNNNVKKGSVDKEVSATISPLFLSAVPSAGPAMEGTAENNKAYFGYVVYRDFGKHVSMKTDSSIRRSKRPMTVNGPIFSLALSYHGPTSIPIMLHFRLSLPNNRTNLHCVRWRPSSDPKTGEWTASDCAVEATDCRVSSESDRCEEYYVTCACKHLSTYAVIIDIADGTTLLPPLVDMEALTYVLMALSLLLLLLSFFILFTFKRLQCNWNSIRINIVFTIFIVDLAHAIGINKTSPELFCRLVAISLHYFYMACFAWLFVEVMHIYRMLTEKQTINYGAMKFYYLLGYVIPGIIVGLAVGLYTDAYGNESFCWLSTSDGFIWSFAGPVAFAVVITIIMFVFAARASCADKIPVNDVGLMRSGLLTSILLLFLVSTMWVMGLTSVNYRSKPVHYLHGVFTFVTAIFIFLAYIILSKKVRWCIKRFYYRMKGKKLEFDENLTRSNSVTHSRSALAYRHESPSAEGVRGVTNIGISTTSTTSRSSNKSSVAKGDKYLQSTSSSASAGVGGKGHQLPYGCFEYKEKSKRDPHGDGKGGSSDSESDGGSLDRHSLELASSHSSDDEDEFDLDPNWANQVPKSKAVELAIEQLEKMKKEKEQERLGNNNGIEEPALIELADRPASPELRYQPPVQLQHIHPTPVPNPPDVTLPALQQSGLGLVTPVRRDSLPHHYQTPHSPSNPPPPTSAPAPPSTVQVLTHNGSISSDSESSETTV</sequence>
<dbReference type="GO" id="GO:0007166">
    <property type="term" value="P:cell surface receptor signaling pathway"/>
    <property type="evidence" value="ECO:0007669"/>
    <property type="project" value="InterPro"/>
</dbReference>
<keyword evidence="8 19" id="KW-1133">Transmembrane helix</keyword>
<dbReference type="SMART" id="SM00008">
    <property type="entry name" value="HormR"/>
    <property type="match status" value="1"/>
</dbReference>
<evidence type="ECO:0000256" key="10">
    <source>
        <dbReference type="ARBA" id="ARBA00023136"/>
    </source>
</evidence>
<dbReference type="InterPro" id="IPR001881">
    <property type="entry name" value="EGF-like_Ca-bd_dom"/>
</dbReference>
<comment type="caution">
    <text evidence="26">The sequence shown here is derived from an EMBL/GenBank/DDBJ whole genome shotgun (WGS) entry which is preliminary data.</text>
</comment>
<evidence type="ECO:0000256" key="9">
    <source>
        <dbReference type="ARBA" id="ARBA00023040"/>
    </source>
</evidence>
<keyword evidence="3" id="KW-1003">Cell membrane</keyword>
<evidence type="ECO:0000256" key="3">
    <source>
        <dbReference type="ARBA" id="ARBA00022475"/>
    </source>
</evidence>
<feature type="domain" description="GAIN-B" evidence="23">
    <location>
        <begin position="995"/>
        <end position="1163"/>
    </location>
</feature>
<dbReference type="InterPro" id="IPR057244">
    <property type="entry name" value="GAIN_B"/>
</dbReference>
<accession>A0AAV4DLY7</accession>
<feature type="disulfide bond" evidence="16">
    <location>
        <begin position="654"/>
        <end position="663"/>
    </location>
</feature>
<keyword evidence="15 17" id="KW-0424">Laminin EGF-like domain</keyword>
<dbReference type="InterPro" id="IPR000832">
    <property type="entry name" value="GPCR_2_secretin-like"/>
</dbReference>
<dbReference type="InterPro" id="IPR017981">
    <property type="entry name" value="GPCR_2-like_7TM"/>
</dbReference>
<evidence type="ECO:0000256" key="12">
    <source>
        <dbReference type="ARBA" id="ARBA00023170"/>
    </source>
</evidence>
<evidence type="ECO:0000259" key="24">
    <source>
        <dbReference type="PROSITE" id="PS50227"/>
    </source>
</evidence>
<keyword evidence="14" id="KW-0807">Transducer</keyword>
<evidence type="ECO:0000259" key="22">
    <source>
        <dbReference type="PROSITE" id="PS50027"/>
    </source>
</evidence>
<keyword evidence="9" id="KW-0297">G-protein coupled receptor</keyword>
<dbReference type="Gene3D" id="2.10.25.10">
    <property type="entry name" value="Laminin"/>
    <property type="match status" value="4"/>
</dbReference>
<evidence type="ECO:0000259" key="23">
    <source>
        <dbReference type="PROSITE" id="PS50221"/>
    </source>
</evidence>
<dbReference type="SUPFAM" id="SSF49899">
    <property type="entry name" value="Concanavalin A-like lectins/glucanases"/>
    <property type="match status" value="2"/>
</dbReference>
<dbReference type="InterPro" id="IPR000742">
    <property type="entry name" value="EGF"/>
</dbReference>
<gene>
    <name evidence="26" type="ORF">PoB_007143500</name>
</gene>
<dbReference type="InterPro" id="IPR046338">
    <property type="entry name" value="GAIN_dom_sf"/>
</dbReference>
<dbReference type="EMBL" id="BLXT01007988">
    <property type="protein sequence ID" value="GFO44930.1"/>
    <property type="molecule type" value="Genomic_DNA"/>
</dbReference>
<feature type="transmembrane region" description="Helical" evidence="19">
    <location>
        <begin position="1207"/>
        <end position="1224"/>
    </location>
</feature>
<dbReference type="CDD" id="cd00110">
    <property type="entry name" value="LamG"/>
    <property type="match status" value="2"/>
</dbReference>
<dbReference type="Pfam" id="PF00008">
    <property type="entry name" value="EGF"/>
    <property type="match status" value="1"/>
</dbReference>
<dbReference type="SMART" id="SM00180">
    <property type="entry name" value="EGF_Lam"/>
    <property type="match status" value="1"/>
</dbReference>
<feature type="domain" description="Laminin EGF-like" evidence="22">
    <location>
        <begin position="721"/>
        <end position="766"/>
    </location>
</feature>
<dbReference type="InterPro" id="IPR001791">
    <property type="entry name" value="Laminin_G"/>
</dbReference>
<dbReference type="PROSITE" id="PS50227">
    <property type="entry name" value="G_PROTEIN_RECEP_F2_3"/>
    <property type="match status" value="1"/>
</dbReference>
<dbReference type="Proteomes" id="UP000735302">
    <property type="component" value="Unassembled WGS sequence"/>
</dbReference>
<evidence type="ECO:0000256" key="8">
    <source>
        <dbReference type="ARBA" id="ARBA00022989"/>
    </source>
</evidence>
<dbReference type="PROSITE" id="PS50026">
    <property type="entry name" value="EGF_3"/>
    <property type="match status" value="4"/>
</dbReference>
<keyword evidence="6" id="KW-0732">Signal</keyword>
<feature type="non-terminal residue" evidence="26">
    <location>
        <position position="1"/>
    </location>
</feature>
<dbReference type="InterPro" id="IPR032471">
    <property type="entry name" value="AGRL2-4_GAIN_subdom_A"/>
</dbReference>
<dbReference type="Gene3D" id="2.60.220.50">
    <property type="match status" value="1"/>
</dbReference>
<evidence type="ECO:0000256" key="6">
    <source>
        <dbReference type="ARBA" id="ARBA00022729"/>
    </source>
</evidence>
<evidence type="ECO:0000256" key="1">
    <source>
        <dbReference type="ARBA" id="ARBA00004651"/>
    </source>
</evidence>
<feature type="region of interest" description="Disordered" evidence="18">
    <location>
        <begin position="1583"/>
        <end position="1706"/>
    </location>
</feature>
<comment type="caution">
    <text evidence="16">Lacks conserved residue(s) required for the propagation of feature annotation.</text>
</comment>
<feature type="domain" description="G-protein coupled receptors family 2 profile 2" evidence="25">
    <location>
        <begin position="1172"/>
        <end position="1409"/>
    </location>
</feature>
<feature type="compositionally biased region" description="Pro residues" evidence="18">
    <location>
        <begin position="1670"/>
        <end position="1683"/>
    </location>
</feature>
<feature type="disulfide bond" evidence="16">
    <location>
        <begin position="593"/>
        <end position="603"/>
    </location>
</feature>
<feature type="domain" description="EGF-like" evidence="21">
    <location>
        <begin position="382"/>
        <end position="418"/>
    </location>
</feature>
<comment type="subcellular location">
    <subcellularLocation>
        <location evidence="1">Cell membrane</location>
        <topology evidence="1">Multi-pass membrane protein</topology>
    </subcellularLocation>
</comment>
<keyword evidence="12 26" id="KW-0675">Receptor</keyword>
<feature type="compositionally biased region" description="Basic and acidic residues" evidence="18">
    <location>
        <begin position="1583"/>
        <end position="1593"/>
    </location>
</feature>
<dbReference type="SMART" id="SM00303">
    <property type="entry name" value="GPS"/>
    <property type="match status" value="1"/>
</dbReference>
<feature type="transmembrane region" description="Helical" evidence="19">
    <location>
        <begin position="1358"/>
        <end position="1376"/>
    </location>
</feature>
<dbReference type="Pfam" id="PF02210">
    <property type="entry name" value="Laminin_G_2"/>
    <property type="match status" value="2"/>
</dbReference>
<feature type="domain" description="EGF-like" evidence="21">
    <location>
        <begin position="589"/>
        <end position="624"/>
    </location>
</feature>
<dbReference type="PRINTS" id="PR00249">
    <property type="entry name" value="GPCRSECRETIN"/>
</dbReference>
<dbReference type="Gene3D" id="1.25.40.610">
    <property type="match status" value="1"/>
</dbReference>
<dbReference type="PROSITE" id="PS50221">
    <property type="entry name" value="GAIN_B"/>
    <property type="match status" value="1"/>
</dbReference>
<dbReference type="SMART" id="SM00282">
    <property type="entry name" value="LamG"/>
    <property type="match status" value="2"/>
</dbReference>
<feature type="disulfide bond" evidence="16">
    <location>
        <begin position="95"/>
        <end position="104"/>
    </location>
</feature>
<feature type="domain" description="Laminin G" evidence="20">
    <location>
        <begin position="422"/>
        <end position="587"/>
    </location>
</feature>
<dbReference type="SMART" id="SM00179">
    <property type="entry name" value="EGF_CA"/>
    <property type="match status" value="3"/>
</dbReference>
<feature type="transmembrane region" description="Helical" evidence="19">
    <location>
        <begin position="1244"/>
        <end position="1265"/>
    </location>
</feature>
<dbReference type="GO" id="GO:0007189">
    <property type="term" value="P:adenylate cyclase-activating G protein-coupled receptor signaling pathway"/>
    <property type="evidence" value="ECO:0007669"/>
    <property type="project" value="TreeGrafter"/>
</dbReference>
<evidence type="ECO:0000256" key="19">
    <source>
        <dbReference type="SAM" id="Phobius"/>
    </source>
</evidence>
<feature type="disulfide bond" evidence="17">
    <location>
        <begin position="742"/>
        <end position="751"/>
    </location>
</feature>
<keyword evidence="5 19" id="KW-0812">Transmembrane</keyword>
<dbReference type="SMART" id="SM00181">
    <property type="entry name" value="EGF"/>
    <property type="match status" value="5"/>
</dbReference>
<evidence type="ECO:0000256" key="7">
    <source>
        <dbReference type="ARBA" id="ARBA00022737"/>
    </source>
</evidence>
<evidence type="ECO:0000259" key="20">
    <source>
        <dbReference type="PROSITE" id="PS50025"/>
    </source>
</evidence>
<feature type="domain" description="EGF-like" evidence="21">
    <location>
        <begin position="69"/>
        <end position="105"/>
    </location>
</feature>
<name>A0AAV4DLY7_9GAST</name>
<dbReference type="Gene3D" id="2.60.120.200">
    <property type="match status" value="2"/>
</dbReference>
<dbReference type="GO" id="GO:0005509">
    <property type="term" value="F:calcium ion binding"/>
    <property type="evidence" value="ECO:0007669"/>
    <property type="project" value="InterPro"/>
</dbReference>
<keyword evidence="27" id="KW-1185">Reference proteome</keyword>
<evidence type="ECO:0000259" key="21">
    <source>
        <dbReference type="PROSITE" id="PS50026"/>
    </source>
</evidence>
<organism evidence="26 27">
    <name type="scientific">Plakobranchus ocellatus</name>
    <dbReference type="NCBI Taxonomy" id="259542"/>
    <lineage>
        <taxon>Eukaryota</taxon>
        <taxon>Metazoa</taxon>
        <taxon>Spiralia</taxon>
        <taxon>Lophotrochozoa</taxon>
        <taxon>Mollusca</taxon>
        <taxon>Gastropoda</taxon>
        <taxon>Heterobranchia</taxon>
        <taxon>Euthyneura</taxon>
        <taxon>Panpulmonata</taxon>
        <taxon>Sacoglossa</taxon>
        <taxon>Placobranchoidea</taxon>
        <taxon>Plakobranchidae</taxon>
        <taxon>Plakobranchus</taxon>
    </lineage>
</organism>
<feature type="region of interest" description="Disordered" evidence="18">
    <location>
        <begin position="1516"/>
        <end position="1567"/>
    </location>
</feature>
<evidence type="ECO:0000256" key="15">
    <source>
        <dbReference type="ARBA" id="ARBA00023292"/>
    </source>
</evidence>
<proteinExistence type="predicted"/>
<dbReference type="PROSITE" id="PS50027">
    <property type="entry name" value="EGF_LAM_2"/>
    <property type="match status" value="1"/>
</dbReference>
<feature type="domain" description="G-protein coupled receptors family 2 profile 1" evidence="24">
    <location>
        <begin position="753"/>
        <end position="839"/>
    </location>
</feature>
<evidence type="ECO:0000256" key="17">
    <source>
        <dbReference type="PROSITE-ProRule" id="PRU00460"/>
    </source>
</evidence>
<dbReference type="PANTHER" id="PTHR12011">
    <property type="entry name" value="ADHESION G-PROTEIN COUPLED RECEPTOR"/>
    <property type="match status" value="1"/>
</dbReference>
<dbReference type="PROSITE" id="PS00022">
    <property type="entry name" value="EGF_1"/>
    <property type="match status" value="4"/>
</dbReference>
<evidence type="ECO:0000256" key="13">
    <source>
        <dbReference type="ARBA" id="ARBA00023180"/>
    </source>
</evidence>
<dbReference type="GO" id="GO:0005886">
    <property type="term" value="C:plasma membrane"/>
    <property type="evidence" value="ECO:0007669"/>
    <property type="project" value="UniProtKB-SubCell"/>
</dbReference>
<dbReference type="PROSITE" id="PS50025">
    <property type="entry name" value="LAM_G_DOMAIN"/>
    <property type="match status" value="2"/>
</dbReference>
<dbReference type="CDD" id="cd00055">
    <property type="entry name" value="EGF_Lam"/>
    <property type="match status" value="1"/>
</dbReference>
<evidence type="ECO:0000313" key="26">
    <source>
        <dbReference type="EMBL" id="GFO44930.1"/>
    </source>
</evidence>
<dbReference type="GO" id="GO:0004930">
    <property type="term" value="F:G protein-coupled receptor activity"/>
    <property type="evidence" value="ECO:0007669"/>
    <property type="project" value="UniProtKB-KW"/>
</dbReference>
<dbReference type="InterPro" id="IPR001879">
    <property type="entry name" value="GPCR_2_extracellular_dom"/>
</dbReference>
<evidence type="ECO:0000259" key="25">
    <source>
        <dbReference type="PROSITE" id="PS50261"/>
    </source>
</evidence>
<feature type="transmembrane region" description="Helical" evidence="19">
    <location>
        <begin position="1388"/>
        <end position="1408"/>
    </location>
</feature>
<feature type="transmembrane region" description="Helical" evidence="19">
    <location>
        <begin position="1316"/>
        <end position="1337"/>
    </location>
</feature>
<feature type="transmembrane region" description="Helical" evidence="19">
    <location>
        <begin position="1174"/>
        <end position="1195"/>
    </location>
</feature>
<dbReference type="Gene3D" id="4.10.1240.10">
    <property type="entry name" value="GPCR, family 2, extracellular hormone receptor domain"/>
    <property type="match status" value="1"/>
</dbReference>
<dbReference type="Pfam" id="PF00053">
    <property type="entry name" value="EGF_laminin"/>
    <property type="match status" value="1"/>
</dbReference>
<feature type="domain" description="Laminin G" evidence="20">
    <location>
        <begin position="160"/>
        <end position="379"/>
    </location>
</feature>
<dbReference type="InterPro" id="IPR009030">
    <property type="entry name" value="Growth_fac_rcpt_cys_sf"/>
</dbReference>
<evidence type="ECO:0000256" key="16">
    <source>
        <dbReference type="PROSITE-ProRule" id="PRU00076"/>
    </source>
</evidence>
<dbReference type="CDD" id="cd00054">
    <property type="entry name" value="EGF_CA"/>
    <property type="match status" value="3"/>
</dbReference>
<keyword evidence="7" id="KW-0677">Repeat</keyword>
<dbReference type="Pfam" id="PF16489">
    <property type="entry name" value="GAIN"/>
    <property type="match status" value="1"/>
</dbReference>
<dbReference type="FunFam" id="2.10.25.10:FF:000185">
    <property type="entry name" value="basement membrane-specific heparan sulfate proteoglycan core protein-like"/>
    <property type="match status" value="1"/>
</dbReference>
<feature type="transmembrane region" description="Helical" evidence="19">
    <location>
        <begin position="1277"/>
        <end position="1296"/>
    </location>
</feature>
<keyword evidence="13" id="KW-0325">Glycoprotein</keyword>
<dbReference type="InterPro" id="IPR002049">
    <property type="entry name" value="LE_dom"/>
</dbReference>
<evidence type="ECO:0000256" key="4">
    <source>
        <dbReference type="ARBA" id="ARBA00022536"/>
    </source>
</evidence>
<dbReference type="InterPro" id="IPR013320">
    <property type="entry name" value="ConA-like_dom_sf"/>
</dbReference>
<dbReference type="InterPro" id="IPR000203">
    <property type="entry name" value="GPS"/>
</dbReference>
<evidence type="ECO:0000256" key="2">
    <source>
        <dbReference type="ARBA" id="ARBA00022473"/>
    </source>
</evidence>
<feature type="disulfide bond" evidence="17">
    <location>
        <begin position="721"/>
        <end position="733"/>
    </location>
</feature>
<dbReference type="FunFam" id="2.10.25.10:FF:000011">
    <property type="entry name" value="Cadherin EGF LAG seven-pass G-type receptor"/>
    <property type="match status" value="1"/>
</dbReference>
<keyword evidence="4 16" id="KW-0245">EGF-like domain</keyword>
<dbReference type="Gene3D" id="1.20.1070.10">
    <property type="entry name" value="Rhodopsin 7-helix transmembrane proteins"/>
    <property type="match status" value="1"/>
</dbReference>